<feature type="transmembrane region" description="Helical" evidence="1">
    <location>
        <begin position="12"/>
        <end position="29"/>
    </location>
</feature>
<comment type="caution">
    <text evidence="2">The sequence shown here is derived from an EMBL/GenBank/DDBJ whole genome shotgun (WGS) entry which is preliminary data.</text>
</comment>
<keyword evidence="3" id="KW-1185">Reference proteome</keyword>
<keyword evidence="1" id="KW-1133">Transmembrane helix</keyword>
<dbReference type="EMBL" id="BBMR01000011">
    <property type="protein sequence ID" value="GAL22039.1"/>
    <property type="molecule type" value="Genomic_DNA"/>
</dbReference>
<organism evidence="2 3">
    <name type="scientific">Vibrio maritimus</name>
    <dbReference type="NCBI Taxonomy" id="990268"/>
    <lineage>
        <taxon>Bacteria</taxon>
        <taxon>Pseudomonadati</taxon>
        <taxon>Pseudomonadota</taxon>
        <taxon>Gammaproteobacteria</taxon>
        <taxon>Vibrionales</taxon>
        <taxon>Vibrionaceae</taxon>
        <taxon>Vibrio</taxon>
    </lineage>
</organism>
<proteinExistence type="predicted"/>
<keyword evidence="1" id="KW-0472">Membrane</keyword>
<dbReference type="STRING" id="990268.JCM19235_2733"/>
<dbReference type="Proteomes" id="UP000029228">
    <property type="component" value="Unassembled WGS sequence"/>
</dbReference>
<dbReference type="AlphaFoldDB" id="A0A090S6C8"/>
<evidence type="ECO:0000256" key="1">
    <source>
        <dbReference type="SAM" id="Phobius"/>
    </source>
</evidence>
<gene>
    <name evidence="2" type="ORF">JCM19235_2733</name>
</gene>
<evidence type="ECO:0000313" key="2">
    <source>
        <dbReference type="EMBL" id="GAL22039.1"/>
    </source>
</evidence>
<reference evidence="2 3" key="1">
    <citation type="submission" date="2014-09" db="EMBL/GenBank/DDBJ databases">
        <title>Vibrio maritimus JCM 19235. (C45) whole genome shotgun sequence.</title>
        <authorList>
            <person name="Sawabe T."/>
            <person name="Meirelles P."/>
            <person name="Nakanishi M."/>
            <person name="Sayaka M."/>
            <person name="Hattori M."/>
            <person name="Ohkuma M."/>
        </authorList>
    </citation>
    <scope>NUCLEOTIDE SEQUENCE [LARGE SCALE GENOMIC DNA]</scope>
    <source>
        <strain evidence="3">JCM19235</strain>
    </source>
</reference>
<evidence type="ECO:0000313" key="3">
    <source>
        <dbReference type="Proteomes" id="UP000029228"/>
    </source>
</evidence>
<reference evidence="2 3" key="2">
    <citation type="submission" date="2014-09" db="EMBL/GenBank/DDBJ databases">
        <authorList>
            <consortium name="NBRP consortium"/>
            <person name="Sawabe T."/>
            <person name="Meirelles P."/>
            <person name="Nakanishi M."/>
            <person name="Sayaka M."/>
            <person name="Hattori M."/>
            <person name="Ohkuma M."/>
        </authorList>
    </citation>
    <scope>NUCLEOTIDE SEQUENCE [LARGE SCALE GENOMIC DNA]</scope>
    <source>
        <strain evidence="3">JCM19235</strain>
    </source>
</reference>
<keyword evidence="1" id="KW-0812">Transmembrane</keyword>
<sequence>MKLRQAPANPWYQSAFTVLLSYFIVGIFYSNELNYQTLMAAFMCVLAVRFGDAELKQESQKHV</sequence>
<accession>A0A090S6C8</accession>
<name>A0A090S6C8_9VIBR</name>
<protein>
    <submittedName>
        <fullName evidence="2">Uncharacterized protein</fullName>
    </submittedName>
</protein>